<proteinExistence type="predicted"/>
<reference evidence="1" key="1">
    <citation type="submission" date="2018-05" db="EMBL/GenBank/DDBJ databases">
        <authorList>
            <person name="Lanie J.A."/>
            <person name="Ng W.-L."/>
            <person name="Kazmierczak K.M."/>
            <person name="Andrzejewski T.M."/>
            <person name="Davidsen T.M."/>
            <person name="Wayne K.J."/>
            <person name="Tettelin H."/>
            <person name="Glass J.I."/>
            <person name="Rusch D."/>
            <person name="Podicherti R."/>
            <person name="Tsui H.-C.T."/>
            <person name="Winkler M.E."/>
        </authorList>
    </citation>
    <scope>NUCLEOTIDE SEQUENCE</scope>
</reference>
<name>A0A382AUZ6_9ZZZZ</name>
<dbReference type="InterPro" id="IPR027056">
    <property type="entry name" value="Gluconate_2DH_su3"/>
</dbReference>
<organism evidence="1">
    <name type="scientific">marine metagenome</name>
    <dbReference type="NCBI Taxonomy" id="408172"/>
    <lineage>
        <taxon>unclassified sequences</taxon>
        <taxon>metagenomes</taxon>
        <taxon>ecological metagenomes</taxon>
    </lineage>
</organism>
<dbReference type="AlphaFoldDB" id="A0A382AUZ6"/>
<accession>A0A382AUZ6</accession>
<dbReference type="PROSITE" id="PS51257">
    <property type="entry name" value="PROKAR_LIPOPROTEIN"/>
    <property type="match status" value="1"/>
</dbReference>
<evidence type="ECO:0000313" key="1">
    <source>
        <dbReference type="EMBL" id="SVB05269.1"/>
    </source>
</evidence>
<gene>
    <name evidence="1" type="ORF">METZ01_LOCUS158123</name>
</gene>
<evidence type="ECO:0008006" key="2">
    <source>
        <dbReference type="Google" id="ProtNLM"/>
    </source>
</evidence>
<protein>
    <recommendedName>
        <fullName evidence="2">Gluconate 2-dehydrogenase subunit 3 family protein</fullName>
    </recommendedName>
</protein>
<dbReference type="Pfam" id="PF13618">
    <property type="entry name" value="Gluconate_2-dh3"/>
    <property type="match status" value="1"/>
</dbReference>
<sequence>MNRRKALKNIGISFGSITFSTSILSILQSCQANELDWSPDFFTTKQISFIDRMFEIIIPETDTPGAISLNLSKFVDAYIFKNTPSDNQSELNQEIEEFINVILSNENQKSIEEVDNIKLEKYLSNHLDSSDFTESNGKNYSEICGLFRQMAVRSYKLTEYVMTNKLGYVPIPGYYDGNVDI</sequence>
<dbReference type="EMBL" id="UINC01026930">
    <property type="protein sequence ID" value="SVB05269.1"/>
    <property type="molecule type" value="Genomic_DNA"/>
</dbReference>